<keyword evidence="4" id="KW-1185">Reference proteome</keyword>
<dbReference type="Proteomes" id="UP001179280">
    <property type="component" value="Unassembled WGS sequence"/>
</dbReference>
<organism evidence="3 4">
    <name type="scientific">Shouchella xiaoxiensis</name>
    <dbReference type="NCBI Taxonomy" id="766895"/>
    <lineage>
        <taxon>Bacteria</taxon>
        <taxon>Bacillati</taxon>
        <taxon>Bacillota</taxon>
        <taxon>Bacilli</taxon>
        <taxon>Bacillales</taxon>
        <taxon>Bacillaceae</taxon>
        <taxon>Shouchella</taxon>
    </lineage>
</organism>
<dbReference type="Pfam" id="PF10335">
    <property type="entry name" value="DUF294_C"/>
    <property type="match status" value="1"/>
</dbReference>
<dbReference type="InterPro" id="IPR005105">
    <property type="entry name" value="GlnD_Uridyltrans_N"/>
</dbReference>
<name>A0ABS2T1K5_9BACI</name>
<feature type="domain" description="DUF294" evidence="2">
    <location>
        <begin position="161"/>
        <end position="291"/>
    </location>
</feature>
<proteinExistence type="predicted"/>
<comment type="caution">
    <text evidence="3">The sequence shown here is derived from an EMBL/GenBank/DDBJ whole genome shotgun (WGS) entry which is preliminary data.</text>
</comment>
<dbReference type="RefSeq" id="WP_204468252.1">
    <property type="nucleotide sequence ID" value="NZ_JAFBCV010000015.1"/>
</dbReference>
<dbReference type="EMBL" id="JAFBCV010000015">
    <property type="protein sequence ID" value="MBM7840579.1"/>
    <property type="molecule type" value="Genomic_DNA"/>
</dbReference>
<evidence type="ECO:0000259" key="2">
    <source>
        <dbReference type="Pfam" id="PF10335"/>
    </source>
</evidence>
<dbReference type="Pfam" id="PF03445">
    <property type="entry name" value="DUF294"/>
    <property type="match status" value="1"/>
</dbReference>
<accession>A0ABS2T1K5</accession>
<evidence type="ECO:0000259" key="1">
    <source>
        <dbReference type="Pfam" id="PF03445"/>
    </source>
</evidence>
<gene>
    <name evidence="3" type="ORF">JOC54_003872</name>
</gene>
<dbReference type="InterPro" id="IPR018821">
    <property type="entry name" value="DUF294_put_nucleoTrafse_sb-bd"/>
</dbReference>
<evidence type="ECO:0000313" key="4">
    <source>
        <dbReference type="Proteomes" id="UP001179280"/>
    </source>
</evidence>
<protein>
    <submittedName>
        <fullName evidence="3">CBS domain-containing protein</fullName>
    </submittedName>
</protein>
<reference evidence="3" key="1">
    <citation type="submission" date="2021-01" db="EMBL/GenBank/DDBJ databases">
        <title>Genomic Encyclopedia of Type Strains, Phase IV (KMG-IV): sequencing the most valuable type-strain genomes for metagenomic binning, comparative biology and taxonomic classification.</title>
        <authorList>
            <person name="Goeker M."/>
        </authorList>
    </citation>
    <scope>NUCLEOTIDE SEQUENCE</scope>
    <source>
        <strain evidence="3">DSM 21943</strain>
    </source>
</reference>
<feature type="domain" description="Protein-PII uridylyltransferase N-terminal" evidence="1">
    <location>
        <begin position="19"/>
        <end position="123"/>
    </location>
</feature>
<evidence type="ECO:0000313" key="3">
    <source>
        <dbReference type="EMBL" id="MBM7840579.1"/>
    </source>
</evidence>
<sequence length="298" mass="34386">MDLNAINDKLEQHEQKRLNAVNQAVKQTIAELGDIPAPFAFFLMGSAGRKEQLHATDQDHGLICHCSDDQLPYFRKLGQQIVIRMEQAGYERCSGGVMASEVRWCKTNKQWEAQLSDWLNQDTFEHIRHLLTFFDGRVIYGEAAYLDELKKAIFMAIDENPRLLSRFAENTGRVPLAMNIFGKLLVKKHGSNQGTLHIKEQILFPYVNGMRLLALAEKRLESSTLERMKACSNHLDTTMINSFSALLEARLNWQTEYQAFAHLNPKFLSKEEQKQVKQWVIEGRRLYDHVEKVVDEHV</sequence>
<dbReference type="CDD" id="cd05401">
    <property type="entry name" value="NT_GlnE_GlnD_like"/>
    <property type="match status" value="1"/>
</dbReference>